<feature type="domain" description="HotDog ACOT-type" evidence="4">
    <location>
        <begin position="8"/>
        <end position="120"/>
    </location>
</feature>
<evidence type="ECO:0000256" key="2">
    <source>
        <dbReference type="ARBA" id="ARBA00022801"/>
    </source>
</evidence>
<keyword evidence="6" id="KW-1185">Reference proteome</keyword>
<dbReference type="AlphaFoldDB" id="A0A5C6V2R5"/>
<accession>A0A5C6V2R5</accession>
<comment type="caution">
    <text evidence="5">The sequence shown here is derived from an EMBL/GenBank/DDBJ whole genome shotgun (WGS) entry which is preliminary data.</text>
</comment>
<comment type="similarity">
    <text evidence="1">Belongs to the acyl coenzyme A hydrolase family.</text>
</comment>
<dbReference type="InterPro" id="IPR006683">
    <property type="entry name" value="Thioestr_dom"/>
</dbReference>
<evidence type="ECO:0000256" key="3">
    <source>
        <dbReference type="PROSITE-ProRule" id="PRU01106"/>
    </source>
</evidence>
<dbReference type="CDD" id="cd03442">
    <property type="entry name" value="BFIT_BACH"/>
    <property type="match status" value="1"/>
</dbReference>
<proteinExistence type="inferred from homology"/>
<sequence length="177" mass="19313">MKKKILAKDTLVITSKIVLPNDTNTLGNLFGGQLLAWMDNCAAIAAGRFCRRVVVTASVGNVSFNHPIKLADVVTLEAKVSRSFSSSMEVVIDVFTDGIGNNERKKCATGIYNFVAVDQHGSTIEVPELVPETDLEKERHKAALRRKQLSLILAGKLNPEKATELKALFFSEGNQAK</sequence>
<dbReference type="Proteomes" id="UP000321168">
    <property type="component" value="Unassembled WGS sequence"/>
</dbReference>
<dbReference type="RefSeq" id="WP_147014475.1">
    <property type="nucleotide sequence ID" value="NZ_VORB01000005.1"/>
</dbReference>
<dbReference type="GO" id="GO:0005829">
    <property type="term" value="C:cytosol"/>
    <property type="evidence" value="ECO:0007669"/>
    <property type="project" value="TreeGrafter"/>
</dbReference>
<dbReference type="PROSITE" id="PS51770">
    <property type="entry name" value="HOTDOG_ACOT"/>
    <property type="match status" value="1"/>
</dbReference>
<dbReference type="InterPro" id="IPR033120">
    <property type="entry name" value="HOTDOG_ACOT"/>
</dbReference>
<dbReference type="GO" id="GO:0009062">
    <property type="term" value="P:fatty acid catabolic process"/>
    <property type="evidence" value="ECO:0007669"/>
    <property type="project" value="TreeGrafter"/>
</dbReference>
<dbReference type="PANTHER" id="PTHR11049">
    <property type="entry name" value="ACYL COENZYME A THIOESTER HYDROLASE"/>
    <property type="match status" value="1"/>
</dbReference>
<dbReference type="InterPro" id="IPR029069">
    <property type="entry name" value="HotDog_dom_sf"/>
</dbReference>
<evidence type="ECO:0000256" key="1">
    <source>
        <dbReference type="ARBA" id="ARBA00010458"/>
    </source>
</evidence>
<dbReference type="OrthoDB" id="9791628at2"/>
<reference evidence="5 6" key="1">
    <citation type="submission" date="2019-08" db="EMBL/GenBank/DDBJ databases">
        <title>Genome of Luteibaculum oceani JCM 18817.</title>
        <authorList>
            <person name="Bowman J.P."/>
        </authorList>
    </citation>
    <scope>NUCLEOTIDE SEQUENCE [LARGE SCALE GENOMIC DNA]</scope>
    <source>
        <strain evidence="5 6">JCM 18817</strain>
    </source>
</reference>
<dbReference type="EMBL" id="VORB01000005">
    <property type="protein sequence ID" value="TXC78951.1"/>
    <property type="molecule type" value="Genomic_DNA"/>
</dbReference>
<organism evidence="5 6">
    <name type="scientific">Luteibaculum oceani</name>
    <dbReference type="NCBI Taxonomy" id="1294296"/>
    <lineage>
        <taxon>Bacteria</taxon>
        <taxon>Pseudomonadati</taxon>
        <taxon>Bacteroidota</taxon>
        <taxon>Flavobacteriia</taxon>
        <taxon>Flavobacteriales</taxon>
        <taxon>Luteibaculaceae</taxon>
        <taxon>Luteibaculum</taxon>
    </lineage>
</organism>
<dbReference type="GO" id="GO:0006637">
    <property type="term" value="P:acyl-CoA metabolic process"/>
    <property type="evidence" value="ECO:0007669"/>
    <property type="project" value="TreeGrafter"/>
</dbReference>
<name>A0A5C6V2R5_9FLAO</name>
<evidence type="ECO:0000313" key="6">
    <source>
        <dbReference type="Proteomes" id="UP000321168"/>
    </source>
</evidence>
<gene>
    <name evidence="5" type="ORF">FRX97_06970</name>
</gene>
<dbReference type="Pfam" id="PF03061">
    <property type="entry name" value="4HBT"/>
    <property type="match status" value="1"/>
</dbReference>
<dbReference type="GO" id="GO:0052816">
    <property type="term" value="F:long-chain fatty acyl-CoA hydrolase activity"/>
    <property type="evidence" value="ECO:0007669"/>
    <property type="project" value="TreeGrafter"/>
</dbReference>
<dbReference type="SUPFAM" id="SSF54637">
    <property type="entry name" value="Thioesterase/thiol ester dehydrase-isomerase"/>
    <property type="match status" value="1"/>
</dbReference>
<evidence type="ECO:0000259" key="4">
    <source>
        <dbReference type="PROSITE" id="PS51770"/>
    </source>
</evidence>
<evidence type="ECO:0000313" key="5">
    <source>
        <dbReference type="EMBL" id="TXC78951.1"/>
    </source>
</evidence>
<protein>
    <submittedName>
        <fullName evidence="5">Acyl-CoA thioesterase</fullName>
    </submittedName>
</protein>
<dbReference type="Gene3D" id="3.10.129.10">
    <property type="entry name" value="Hotdog Thioesterase"/>
    <property type="match status" value="1"/>
</dbReference>
<dbReference type="InterPro" id="IPR040170">
    <property type="entry name" value="Cytosol_ACT"/>
</dbReference>
<dbReference type="PANTHER" id="PTHR11049:SF24">
    <property type="entry name" value="CYTOSOLIC ACYL COENZYME A THIOESTER HYDROLASE"/>
    <property type="match status" value="1"/>
</dbReference>
<keyword evidence="2 3" id="KW-0378">Hydrolase</keyword>